<evidence type="ECO:0000256" key="5">
    <source>
        <dbReference type="ARBA" id="ARBA00022801"/>
    </source>
</evidence>
<dbReference type="AlphaFoldDB" id="M1L3J7"/>
<dbReference type="InterPro" id="IPR000100">
    <property type="entry name" value="RNase_P"/>
</dbReference>
<protein>
    <recommendedName>
        <fullName evidence="7 8">Ribonuclease P protein component</fullName>
        <shortName evidence="7">RNase P protein</shortName>
        <shortName evidence="7">RNaseP protein</shortName>
        <ecNumber evidence="7 8">3.1.26.5</ecNumber>
    </recommendedName>
    <alternativeName>
        <fullName evidence="7">Protein C5</fullName>
    </alternativeName>
</protein>
<keyword evidence="2 7" id="KW-0819">tRNA processing</keyword>
<sequence>MNTKYKKTAKFPATARLHKSYEYKAVLNGKILSKGRFFSVNSALCMSEDKMHLTGRIGLVISKKMARNAIIRNAIKRVIRESFRLNIIILPRRDYVVRLCNKIPLSSLRNIKKNVRSEIDYHFNKISKCTKI</sequence>
<dbReference type="PANTHER" id="PTHR33992:SF1">
    <property type="entry name" value="RIBONUCLEASE P PROTEIN COMPONENT"/>
    <property type="match status" value="1"/>
</dbReference>
<dbReference type="OrthoDB" id="398329at2"/>
<dbReference type="GO" id="GO:0001682">
    <property type="term" value="P:tRNA 5'-leader removal"/>
    <property type="evidence" value="ECO:0007669"/>
    <property type="project" value="UniProtKB-UniRule"/>
</dbReference>
<organism evidence="9 10">
    <name type="scientific">Candidatus Kinetoplastidibacterium desouzai TCC079E</name>
    <dbReference type="NCBI Taxonomy" id="1208919"/>
    <lineage>
        <taxon>Bacteria</taxon>
        <taxon>Pseudomonadati</taxon>
        <taxon>Pseudomonadota</taxon>
        <taxon>Betaproteobacteria</taxon>
        <taxon>Candidatus Kinetoplastidibacterium</taxon>
    </lineage>
</organism>
<dbReference type="EC" id="3.1.26.5" evidence="7 8"/>
<dbReference type="InterPro" id="IPR020539">
    <property type="entry name" value="RNase_P_CS"/>
</dbReference>
<keyword evidence="5 7" id="KW-0378">Hydrolase</keyword>
<dbReference type="NCBIfam" id="TIGR00188">
    <property type="entry name" value="rnpA"/>
    <property type="match status" value="1"/>
</dbReference>
<dbReference type="InterPro" id="IPR020568">
    <property type="entry name" value="Ribosomal_Su5_D2-typ_SF"/>
</dbReference>
<dbReference type="Gene3D" id="3.30.230.10">
    <property type="match status" value="1"/>
</dbReference>
<dbReference type="HAMAP" id="MF_00227">
    <property type="entry name" value="RNase_P"/>
    <property type="match status" value="1"/>
</dbReference>
<keyword evidence="6 7" id="KW-0694">RNA-binding</keyword>
<reference evidence="9 10" key="1">
    <citation type="journal article" date="2013" name="Genome Biol. Evol.">
        <title>Genome evolution and phylogenomic analysis of candidatus kinetoplastibacterium, the betaproteobacterial endosymbionts of strigomonas and angomonas.</title>
        <authorList>
            <person name="Alves J.M."/>
            <person name="Serrano M.G."/>
            <person name="Maia da Silva F."/>
            <person name="Voegtly L.J."/>
            <person name="Matveyev A.V."/>
            <person name="Teixeira M.M."/>
            <person name="Camargo E.P."/>
            <person name="Buck G.A."/>
        </authorList>
    </citation>
    <scope>NUCLEOTIDE SEQUENCE [LARGE SCALE GENOMIC DNA]</scope>
    <source>
        <strain evidence="9 10">TCC079E</strain>
    </source>
</reference>
<evidence type="ECO:0000256" key="3">
    <source>
        <dbReference type="ARBA" id="ARBA00022722"/>
    </source>
</evidence>
<comment type="function">
    <text evidence="1 7">RNaseP catalyzes the removal of the 5'-leader sequence from pre-tRNA to produce the mature 5'-terminus. It can also cleave other RNA substrates such as 4.5S RNA. The protein component plays an auxiliary but essential role in vivo by binding to the 5'-leader sequence and broadening the substrate specificity of the ribozyme.</text>
</comment>
<dbReference type="Proteomes" id="UP000011547">
    <property type="component" value="Chromosome"/>
</dbReference>
<dbReference type="GO" id="GO:0004526">
    <property type="term" value="F:ribonuclease P activity"/>
    <property type="evidence" value="ECO:0007669"/>
    <property type="project" value="UniProtKB-UniRule"/>
</dbReference>
<evidence type="ECO:0000256" key="8">
    <source>
        <dbReference type="NCBIfam" id="TIGR00188"/>
    </source>
</evidence>
<dbReference type="RefSeq" id="WP_015396713.1">
    <property type="nucleotide sequence ID" value="NC_020294.1"/>
</dbReference>
<evidence type="ECO:0000256" key="6">
    <source>
        <dbReference type="ARBA" id="ARBA00022884"/>
    </source>
</evidence>
<dbReference type="Pfam" id="PF00825">
    <property type="entry name" value="Ribonuclease_P"/>
    <property type="match status" value="1"/>
</dbReference>
<dbReference type="eggNOG" id="COG0594">
    <property type="taxonomic scope" value="Bacteria"/>
</dbReference>
<comment type="catalytic activity">
    <reaction evidence="7">
        <text>Endonucleolytic cleavage of RNA, removing 5'-extranucleotides from tRNA precursor.</text>
        <dbReference type="EC" id="3.1.26.5"/>
    </reaction>
</comment>
<comment type="similarity">
    <text evidence="7">Belongs to the RnpA family.</text>
</comment>
<evidence type="ECO:0000256" key="4">
    <source>
        <dbReference type="ARBA" id="ARBA00022759"/>
    </source>
</evidence>
<dbReference type="GO" id="GO:0030677">
    <property type="term" value="C:ribonuclease P complex"/>
    <property type="evidence" value="ECO:0007669"/>
    <property type="project" value="TreeGrafter"/>
</dbReference>
<dbReference type="GO" id="GO:0000049">
    <property type="term" value="F:tRNA binding"/>
    <property type="evidence" value="ECO:0007669"/>
    <property type="project" value="UniProtKB-UniRule"/>
</dbReference>
<evidence type="ECO:0000256" key="1">
    <source>
        <dbReference type="ARBA" id="ARBA00002663"/>
    </source>
</evidence>
<keyword evidence="10" id="KW-1185">Reference proteome</keyword>
<evidence type="ECO:0000313" key="10">
    <source>
        <dbReference type="Proteomes" id="UP000011547"/>
    </source>
</evidence>
<name>M1L3J7_9PROT</name>
<dbReference type="PATRIC" id="fig|1208919.3.peg.747"/>
<comment type="subunit">
    <text evidence="7">Consists of a catalytic RNA component (M1 or rnpB) and a protein subunit.</text>
</comment>
<proteinExistence type="inferred from homology"/>
<dbReference type="EMBL" id="CP003803">
    <property type="protein sequence ID" value="AGF47303.1"/>
    <property type="molecule type" value="Genomic_DNA"/>
</dbReference>
<dbReference type="PROSITE" id="PS00648">
    <property type="entry name" value="RIBONUCLEASE_P"/>
    <property type="match status" value="1"/>
</dbReference>
<evidence type="ECO:0000256" key="7">
    <source>
        <dbReference type="HAMAP-Rule" id="MF_00227"/>
    </source>
</evidence>
<dbReference type="KEGG" id="kde:CDSE_0205"/>
<dbReference type="PANTHER" id="PTHR33992">
    <property type="entry name" value="RIBONUCLEASE P PROTEIN COMPONENT"/>
    <property type="match status" value="1"/>
</dbReference>
<dbReference type="STRING" id="1208919.CDSE_0205"/>
<keyword evidence="3 7" id="KW-0540">Nuclease</keyword>
<evidence type="ECO:0000313" key="9">
    <source>
        <dbReference type="EMBL" id="AGF47303.1"/>
    </source>
</evidence>
<evidence type="ECO:0000256" key="2">
    <source>
        <dbReference type="ARBA" id="ARBA00022694"/>
    </source>
</evidence>
<dbReference type="HOGENOM" id="CLU_117179_11_1_4"/>
<gene>
    <name evidence="7" type="primary">rnpA</name>
    <name evidence="9" type="ORF">CDSE_0205</name>
</gene>
<dbReference type="SUPFAM" id="SSF54211">
    <property type="entry name" value="Ribosomal protein S5 domain 2-like"/>
    <property type="match status" value="1"/>
</dbReference>
<dbReference type="GO" id="GO:0042781">
    <property type="term" value="F:3'-tRNA processing endoribonuclease activity"/>
    <property type="evidence" value="ECO:0007669"/>
    <property type="project" value="TreeGrafter"/>
</dbReference>
<keyword evidence="4 7" id="KW-0255">Endonuclease</keyword>
<accession>M1L3J7</accession>
<dbReference type="InterPro" id="IPR014721">
    <property type="entry name" value="Ribsml_uS5_D2-typ_fold_subgr"/>
</dbReference>